<dbReference type="RefSeq" id="WP_386073487.1">
    <property type="nucleotide sequence ID" value="NZ_JBHTJT010000007.1"/>
</dbReference>
<dbReference type="SMART" id="SM00895">
    <property type="entry name" value="FCD"/>
    <property type="match status" value="1"/>
</dbReference>
<gene>
    <name evidence="5" type="ORF">ACFQ2S_05890</name>
</gene>
<dbReference type="InterPro" id="IPR000524">
    <property type="entry name" value="Tscrpt_reg_HTH_GntR"/>
</dbReference>
<comment type="caution">
    <text evidence="5">The sequence shown here is derived from an EMBL/GenBank/DDBJ whole genome shotgun (WGS) entry which is preliminary data.</text>
</comment>
<dbReference type="CDD" id="cd07377">
    <property type="entry name" value="WHTH_GntR"/>
    <property type="match status" value="1"/>
</dbReference>
<dbReference type="Gene3D" id="1.10.10.10">
    <property type="entry name" value="Winged helix-like DNA-binding domain superfamily/Winged helix DNA-binding domain"/>
    <property type="match status" value="1"/>
</dbReference>
<dbReference type="InterPro" id="IPR036390">
    <property type="entry name" value="WH_DNA-bd_sf"/>
</dbReference>
<keyword evidence="3" id="KW-0804">Transcription</keyword>
<dbReference type="PANTHER" id="PTHR43537:SF5">
    <property type="entry name" value="UXU OPERON TRANSCRIPTIONAL REGULATOR"/>
    <property type="match status" value="1"/>
</dbReference>
<proteinExistence type="predicted"/>
<name>A0ABW3IM37_9RHOB</name>
<evidence type="ECO:0000313" key="5">
    <source>
        <dbReference type="EMBL" id="MFD0979181.1"/>
    </source>
</evidence>
<evidence type="ECO:0000313" key="6">
    <source>
        <dbReference type="Proteomes" id="UP001597108"/>
    </source>
</evidence>
<dbReference type="Gene3D" id="1.20.120.530">
    <property type="entry name" value="GntR ligand-binding domain-like"/>
    <property type="match status" value="1"/>
</dbReference>
<evidence type="ECO:0000256" key="1">
    <source>
        <dbReference type="ARBA" id="ARBA00023015"/>
    </source>
</evidence>
<feature type="domain" description="HTH gntR-type" evidence="4">
    <location>
        <begin position="25"/>
        <end position="92"/>
    </location>
</feature>
<evidence type="ECO:0000259" key="4">
    <source>
        <dbReference type="PROSITE" id="PS50949"/>
    </source>
</evidence>
<dbReference type="Pfam" id="PF07729">
    <property type="entry name" value="FCD"/>
    <property type="match status" value="1"/>
</dbReference>
<dbReference type="Pfam" id="PF00392">
    <property type="entry name" value="GntR"/>
    <property type="match status" value="1"/>
</dbReference>
<reference evidence="6" key="1">
    <citation type="journal article" date="2019" name="Int. J. Syst. Evol. Microbiol.">
        <title>The Global Catalogue of Microorganisms (GCM) 10K type strain sequencing project: providing services to taxonomists for standard genome sequencing and annotation.</title>
        <authorList>
            <consortium name="The Broad Institute Genomics Platform"/>
            <consortium name="The Broad Institute Genome Sequencing Center for Infectious Disease"/>
            <person name="Wu L."/>
            <person name="Ma J."/>
        </authorList>
    </citation>
    <scope>NUCLEOTIDE SEQUENCE [LARGE SCALE GENOMIC DNA]</scope>
    <source>
        <strain evidence="6">CCUG 60524</strain>
    </source>
</reference>
<dbReference type="InterPro" id="IPR011711">
    <property type="entry name" value="GntR_C"/>
</dbReference>
<dbReference type="PROSITE" id="PS50949">
    <property type="entry name" value="HTH_GNTR"/>
    <property type="match status" value="1"/>
</dbReference>
<dbReference type="InterPro" id="IPR036388">
    <property type="entry name" value="WH-like_DNA-bd_sf"/>
</dbReference>
<evidence type="ECO:0000256" key="2">
    <source>
        <dbReference type="ARBA" id="ARBA00023125"/>
    </source>
</evidence>
<protein>
    <submittedName>
        <fullName evidence="5">GntR family transcriptional regulator</fullName>
    </submittedName>
</protein>
<sequence>MVQIAVDRLRTVSELLLGMRLSPEKSKVSQIVDALRALIVEIKLLPGQQISELEVADALETSKTPVREALIRLEDAGLVRIVPKSGTYVTPIRIDRYVEACFIRVNLEIGAVRRAARKSHTSDGDFCRELDEGIAEQEEVIARDDYRRFFELDEAFHRALYQLAGVPGVWWTVKGVQADVDRVRHLKTLRNIRKGPQIIEQHRAIRDAIAAGSPADAETALLAHIGGLGTEIETLSRQPGLLEHIEILNAAVKRPHLLRA</sequence>
<dbReference type="SUPFAM" id="SSF48008">
    <property type="entry name" value="GntR ligand-binding domain-like"/>
    <property type="match status" value="1"/>
</dbReference>
<dbReference type="PANTHER" id="PTHR43537">
    <property type="entry name" value="TRANSCRIPTIONAL REGULATOR, GNTR FAMILY"/>
    <property type="match status" value="1"/>
</dbReference>
<organism evidence="5 6">
    <name type="scientific">Tropicimonas aquimaris</name>
    <dbReference type="NCBI Taxonomy" id="914152"/>
    <lineage>
        <taxon>Bacteria</taxon>
        <taxon>Pseudomonadati</taxon>
        <taxon>Pseudomonadota</taxon>
        <taxon>Alphaproteobacteria</taxon>
        <taxon>Rhodobacterales</taxon>
        <taxon>Roseobacteraceae</taxon>
        <taxon>Tropicimonas</taxon>
    </lineage>
</organism>
<keyword evidence="6" id="KW-1185">Reference proteome</keyword>
<dbReference type="InterPro" id="IPR008920">
    <property type="entry name" value="TF_FadR/GntR_C"/>
</dbReference>
<keyword evidence="2" id="KW-0238">DNA-binding</keyword>
<dbReference type="EMBL" id="JBHTJT010000007">
    <property type="protein sequence ID" value="MFD0979181.1"/>
    <property type="molecule type" value="Genomic_DNA"/>
</dbReference>
<dbReference type="SUPFAM" id="SSF46785">
    <property type="entry name" value="Winged helix' DNA-binding domain"/>
    <property type="match status" value="1"/>
</dbReference>
<dbReference type="SMART" id="SM00345">
    <property type="entry name" value="HTH_GNTR"/>
    <property type="match status" value="1"/>
</dbReference>
<accession>A0ABW3IM37</accession>
<dbReference type="Proteomes" id="UP001597108">
    <property type="component" value="Unassembled WGS sequence"/>
</dbReference>
<keyword evidence="1" id="KW-0805">Transcription regulation</keyword>
<evidence type="ECO:0000256" key="3">
    <source>
        <dbReference type="ARBA" id="ARBA00023163"/>
    </source>
</evidence>